<organism evidence="2 3">
    <name type="scientific">Mucor circinelloides f. lusitanicus</name>
    <name type="common">Mucor racemosus var. lusitanicus</name>
    <dbReference type="NCBI Taxonomy" id="29924"/>
    <lineage>
        <taxon>Eukaryota</taxon>
        <taxon>Fungi</taxon>
        <taxon>Fungi incertae sedis</taxon>
        <taxon>Mucoromycota</taxon>
        <taxon>Mucoromycotina</taxon>
        <taxon>Mucoromycetes</taxon>
        <taxon>Mucorales</taxon>
        <taxon>Mucorineae</taxon>
        <taxon>Mucoraceae</taxon>
        <taxon>Mucor</taxon>
    </lineage>
</organism>
<feature type="transmembrane region" description="Helical" evidence="1">
    <location>
        <begin position="26"/>
        <end position="45"/>
    </location>
</feature>
<keyword evidence="1" id="KW-0812">Transmembrane</keyword>
<proteinExistence type="predicted"/>
<dbReference type="Proteomes" id="UP000469890">
    <property type="component" value="Unassembled WGS sequence"/>
</dbReference>
<sequence length="57" mass="6800">MMQKKMNEVNLHSAETKGTMSSLLKYIFYAFVAQFLFGIAAYLYWKLRVERNDKKFV</sequence>
<reference evidence="2 3" key="1">
    <citation type="submission" date="2019-09" db="EMBL/GenBank/DDBJ databases">
        <authorList>
            <consortium name="DOE Joint Genome Institute"/>
            <person name="Mondo S.J."/>
            <person name="Navarro-Mendoza M.I."/>
            <person name="Perez-Arques C."/>
            <person name="Panchal S."/>
            <person name="Nicolas F.E."/>
            <person name="Ganguly P."/>
            <person name="Pangilinan J."/>
            <person name="Grigoriev I."/>
            <person name="Heitman J."/>
            <person name="Sanya K."/>
            <person name="Garre V."/>
        </authorList>
    </citation>
    <scope>NUCLEOTIDE SEQUENCE [LARGE SCALE GENOMIC DNA]</scope>
    <source>
        <strain evidence="2 3">MU402</strain>
    </source>
</reference>
<accession>A0A8H4BIY7</accession>
<evidence type="ECO:0000313" key="2">
    <source>
        <dbReference type="EMBL" id="KAF1803174.1"/>
    </source>
</evidence>
<protein>
    <submittedName>
        <fullName evidence="2">Uncharacterized protein</fullName>
    </submittedName>
</protein>
<keyword evidence="1" id="KW-1133">Transmembrane helix</keyword>
<dbReference type="EMBL" id="JAAECE010000003">
    <property type="protein sequence ID" value="KAF1803174.1"/>
    <property type="molecule type" value="Genomic_DNA"/>
</dbReference>
<name>A0A8H4BIY7_MUCCL</name>
<keyword evidence="1" id="KW-0472">Membrane</keyword>
<dbReference type="AlphaFoldDB" id="A0A8H4BIY7"/>
<gene>
    <name evidence="2" type="ORF">FB192DRAFT_1322438</name>
</gene>
<evidence type="ECO:0000313" key="3">
    <source>
        <dbReference type="Proteomes" id="UP000469890"/>
    </source>
</evidence>
<evidence type="ECO:0000256" key="1">
    <source>
        <dbReference type="SAM" id="Phobius"/>
    </source>
</evidence>
<comment type="caution">
    <text evidence="2">The sequence shown here is derived from an EMBL/GenBank/DDBJ whole genome shotgun (WGS) entry which is preliminary data.</text>
</comment>